<feature type="compositionally biased region" description="Low complexity" evidence="1">
    <location>
        <begin position="11"/>
        <end position="30"/>
    </location>
</feature>
<name>A0ABU6QSP7_9FABA</name>
<dbReference type="EMBL" id="JASCZI010001398">
    <property type="protein sequence ID" value="MED6114893.1"/>
    <property type="molecule type" value="Genomic_DNA"/>
</dbReference>
<dbReference type="Proteomes" id="UP001341840">
    <property type="component" value="Unassembled WGS sequence"/>
</dbReference>
<gene>
    <name evidence="2" type="ORF">PIB30_084966</name>
</gene>
<feature type="region of interest" description="Disordered" evidence="1">
    <location>
        <begin position="1"/>
        <end position="30"/>
    </location>
</feature>
<sequence>MEVALDPLNYSLEDSSSDPSSSELSPSSESDAACCCCSDTSGEEICYNWEISKSGWSMSISCSCLRMIRSLRRRDLMRSSLDYCEELISSPGYVGTSLAVAHLVMKMGNSRSCFLVLTGSSFMVATMTPGRETDIPVIRT</sequence>
<proteinExistence type="predicted"/>
<organism evidence="2 3">
    <name type="scientific">Stylosanthes scabra</name>
    <dbReference type="NCBI Taxonomy" id="79078"/>
    <lineage>
        <taxon>Eukaryota</taxon>
        <taxon>Viridiplantae</taxon>
        <taxon>Streptophyta</taxon>
        <taxon>Embryophyta</taxon>
        <taxon>Tracheophyta</taxon>
        <taxon>Spermatophyta</taxon>
        <taxon>Magnoliopsida</taxon>
        <taxon>eudicotyledons</taxon>
        <taxon>Gunneridae</taxon>
        <taxon>Pentapetalae</taxon>
        <taxon>rosids</taxon>
        <taxon>fabids</taxon>
        <taxon>Fabales</taxon>
        <taxon>Fabaceae</taxon>
        <taxon>Papilionoideae</taxon>
        <taxon>50 kb inversion clade</taxon>
        <taxon>dalbergioids sensu lato</taxon>
        <taxon>Dalbergieae</taxon>
        <taxon>Pterocarpus clade</taxon>
        <taxon>Stylosanthes</taxon>
    </lineage>
</organism>
<comment type="caution">
    <text evidence="2">The sequence shown here is derived from an EMBL/GenBank/DDBJ whole genome shotgun (WGS) entry which is preliminary data.</text>
</comment>
<evidence type="ECO:0000313" key="2">
    <source>
        <dbReference type="EMBL" id="MED6114893.1"/>
    </source>
</evidence>
<evidence type="ECO:0000256" key="1">
    <source>
        <dbReference type="SAM" id="MobiDB-lite"/>
    </source>
</evidence>
<accession>A0ABU6QSP7</accession>
<protein>
    <submittedName>
        <fullName evidence="2">Uncharacterized protein</fullName>
    </submittedName>
</protein>
<reference evidence="2 3" key="1">
    <citation type="journal article" date="2023" name="Plants (Basel)">
        <title>Bridging the Gap: Combining Genomics and Transcriptomics Approaches to Understand Stylosanthes scabra, an Orphan Legume from the Brazilian Caatinga.</title>
        <authorList>
            <person name="Ferreira-Neto J.R.C."/>
            <person name="da Silva M.D."/>
            <person name="Binneck E."/>
            <person name="de Melo N.F."/>
            <person name="da Silva R.H."/>
            <person name="de Melo A.L.T.M."/>
            <person name="Pandolfi V."/>
            <person name="Bustamante F.O."/>
            <person name="Brasileiro-Vidal A.C."/>
            <person name="Benko-Iseppon A.M."/>
        </authorList>
    </citation>
    <scope>NUCLEOTIDE SEQUENCE [LARGE SCALE GENOMIC DNA]</scope>
    <source>
        <tissue evidence="2">Leaves</tissue>
    </source>
</reference>
<evidence type="ECO:0000313" key="3">
    <source>
        <dbReference type="Proteomes" id="UP001341840"/>
    </source>
</evidence>
<keyword evidence="3" id="KW-1185">Reference proteome</keyword>